<evidence type="ECO:0000256" key="7">
    <source>
        <dbReference type="ARBA" id="ARBA00023163"/>
    </source>
</evidence>
<dbReference type="PROSITE" id="PS50157">
    <property type="entry name" value="ZINC_FINGER_C2H2_2"/>
    <property type="match status" value="3"/>
</dbReference>
<keyword evidence="2" id="KW-0479">Metal-binding</keyword>
<dbReference type="SUPFAM" id="SSF57667">
    <property type="entry name" value="beta-beta-alpha zinc fingers"/>
    <property type="match status" value="2"/>
</dbReference>
<dbReference type="GO" id="GO:0005654">
    <property type="term" value="C:nucleoplasm"/>
    <property type="evidence" value="ECO:0007669"/>
    <property type="project" value="TreeGrafter"/>
</dbReference>
<dbReference type="KEGG" id="pgu:PGUG_05406"/>
<evidence type="ECO:0000256" key="5">
    <source>
        <dbReference type="ARBA" id="ARBA00022833"/>
    </source>
</evidence>
<organism evidence="12 13">
    <name type="scientific">Meyerozyma guilliermondii (strain ATCC 6260 / CBS 566 / DSM 6381 / JCM 1539 / NBRC 10279 / NRRL Y-324)</name>
    <name type="common">Yeast</name>
    <name type="synonym">Candida guilliermondii</name>
    <dbReference type="NCBI Taxonomy" id="294746"/>
    <lineage>
        <taxon>Eukaryota</taxon>
        <taxon>Fungi</taxon>
        <taxon>Dikarya</taxon>
        <taxon>Ascomycota</taxon>
        <taxon>Saccharomycotina</taxon>
        <taxon>Pichiomycetes</taxon>
        <taxon>Debaryomycetaceae</taxon>
        <taxon>Meyerozyma</taxon>
    </lineage>
</organism>
<evidence type="ECO:0000256" key="8">
    <source>
        <dbReference type="ARBA" id="ARBA00023242"/>
    </source>
</evidence>
<evidence type="ECO:0000256" key="2">
    <source>
        <dbReference type="ARBA" id="ARBA00022723"/>
    </source>
</evidence>
<feature type="domain" description="C2H2-type" evidence="11">
    <location>
        <begin position="196"/>
        <end position="223"/>
    </location>
</feature>
<evidence type="ECO:0000256" key="10">
    <source>
        <dbReference type="SAM" id="MobiDB-lite"/>
    </source>
</evidence>
<evidence type="ECO:0000256" key="1">
    <source>
        <dbReference type="ARBA" id="ARBA00004123"/>
    </source>
</evidence>
<dbReference type="FunFam" id="3.30.160.60:FF:000744">
    <property type="entry name" value="zinc finger E-box-binding homeobox 1"/>
    <property type="match status" value="1"/>
</dbReference>
<dbReference type="GO" id="GO:0008270">
    <property type="term" value="F:zinc ion binding"/>
    <property type="evidence" value="ECO:0007669"/>
    <property type="project" value="UniProtKB-KW"/>
</dbReference>
<keyword evidence="6" id="KW-0805">Transcription regulation</keyword>
<keyword evidence="4 9" id="KW-0863">Zinc-finger</keyword>
<feature type="compositionally biased region" description="Polar residues" evidence="10">
    <location>
        <begin position="345"/>
        <end position="368"/>
    </location>
</feature>
<dbReference type="OrthoDB" id="8117402at2759"/>
<dbReference type="EMBL" id="CH408161">
    <property type="protein sequence ID" value="EDK41308.2"/>
    <property type="molecule type" value="Genomic_DNA"/>
</dbReference>
<evidence type="ECO:0000256" key="3">
    <source>
        <dbReference type="ARBA" id="ARBA00022737"/>
    </source>
</evidence>
<dbReference type="GeneID" id="5124295"/>
<dbReference type="OMA" id="MNQWIRN"/>
<dbReference type="Pfam" id="PF00096">
    <property type="entry name" value="zf-C2H2"/>
    <property type="match status" value="3"/>
</dbReference>
<dbReference type="AlphaFoldDB" id="A5DQ55"/>
<protein>
    <recommendedName>
        <fullName evidence="11">C2H2-type domain-containing protein</fullName>
    </recommendedName>
</protein>
<keyword evidence="5" id="KW-0862">Zinc</keyword>
<dbReference type="eggNOG" id="KOG1721">
    <property type="taxonomic scope" value="Eukaryota"/>
</dbReference>
<feature type="compositionally biased region" description="Basic residues" evidence="10">
    <location>
        <begin position="88"/>
        <end position="103"/>
    </location>
</feature>
<keyword evidence="3" id="KW-0677">Repeat</keyword>
<evidence type="ECO:0000313" key="12">
    <source>
        <dbReference type="EMBL" id="EDK41308.2"/>
    </source>
</evidence>
<dbReference type="InterPro" id="IPR013087">
    <property type="entry name" value="Znf_C2H2_type"/>
</dbReference>
<accession>A5DQ55</accession>
<dbReference type="GO" id="GO:0001227">
    <property type="term" value="F:DNA-binding transcription repressor activity, RNA polymerase II-specific"/>
    <property type="evidence" value="ECO:0007669"/>
    <property type="project" value="TreeGrafter"/>
</dbReference>
<feature type="compositionally biased region" description="Low complexity" evidence="10">
    <location>
        <begin position="54"/>
        <end position="87"/>
    </location>
</feature>
<comment type="subcellular location">
    <subcellularLocation>
        <location evidence="1">Nucleus</location>
    </subcellularLocation>
</comment>
<proteinExistence type="predicted"/>
<dbReference type="VEuPathDB" id="FungiDB:PGUG_05406"/>
<dbReference type="HOGENOM" id="CLU_056878_0_0_1"/>
<feature type="domain" description="C2H2-type" evidence="11">
    <location>
        <begin position="252"/>
        <end position="286"/>
    </location>
</feature>
<feature type="domain" description="C2H2-type" evidence="11">
    <location>
        <begin position="224"/>
        <end position="251"/>
    </location>
</feature>
<name>A5DQ55_PICGU</name>
<dbReference type="Gene3D" id="3.30.160.60">
    <property type="entry name" value="Classic Zinc Finger"/>
    <property type="match status" value="3"/>
</dbReference>
<keyword evidence="7" id="KW-0804">Transcription</keyword>
<dbReference type="Proteomes" id="UP000001997">
    <property type="component" value="Unassembled WGS sequence"/>
</dbReference>
<dbReference type="FunFam" id="3.30.160.60:FF:001927">
    <property type="entry name" value="Zinc finger protein 1184"/>
    <property type="match status" value="1"/>
</dbReference>
<dbReference type="PANTHER" id="PTHR24399:SF23">
    <property type="entry name" value="C2H2-TYPE DOMAIN-CONTAINING PROTEIN"/>
    <property type="match status" value="1"/>
</dbReference>
<dbReference type="GO" id="GO:0000978">
    <property type="term" value="F:RNA polymerase II cis-regulatory region sequence-specific DNA binding"/>
    <property type="evidence" value="ECO:0007669"/>
    <property type="project" value="TreeGrafter"/>
</dbReference>
<dbReference type="STRING" id="294746.A5DQ55"/>
<dbReference type="PANTHER" id="PTHR24399">
    <property type="entry name" value="ZINC FINGER AND BTB DOMAIN-CONTAINING"/>
    <property type="match status" value="1"/>
</dbReference>
<evidence type="ECO:0000256" key="6">
    <source>
        <dbReference type="ARBA" id="ARBA00023015"/>
    </source>
</evidence>
<keyword evidence="8" id="KW-0539">Nucleus</keyword>
<gene>
    <name evidence="12" type="ORF">PGUG_05406</name>
</gene>
<feature type="region of interest" description="Disordered" evidence="10">
    <location>
        <begin position="54"/>
        <end position="107"/>
    </location>
</feature>
<dbReference type="PROSITE" id="PS00028">
    <property type="entry name" value="ZINC_FINGER_C2H2_1"/>
    <property type="match status" value="2"/>
</dbReference>
<evidence type="ECO:0000256" key="4">
    <source>
        <dbReference type="ARBA" id="ARBA00022771"/>
    </source>
</evidence>
<evidence type="ECO:0000256" key="9">
    <source>
        <dbReference type="PROSITE-ProRule" id="PRU00042"/>
    </source>
</evidence>
<feature type="region of interest" description="Disordered" evidence="10">
    <location>
        <begin position="315"/>
        <end position="375"/>
    </location>
</feature>
<sequence>MVAATITPTMSFPSPYYHLSSQQSQQSFLQYPEYTQPMFHYGDKHQLPSINLSQQSQNQLNQPSQNQTNQNQLNQNQSNQNQQAPHLHQSHQSHAHQSHHQSHPSHQILQYPQHVPMDYYYYQHMSPSQSKPYSLTNPNNPYTMGYGNYSTESYAPPAAESKRQIDYSQLVSFTNSTVSRRRRRSTPPSAPSEVMYPCAQCGKVFQKSYNLKSHMRTHSREKPYACSVCGKTFARSHDMRRHQLLHEGKKNFKCEGYLKDGVTKWGCGRSFARSDALTRHFRTETGWLCIKPFMDEARSLGLYTDATQAISDATSHHLPMSTPGSEPSTTSSAVDGEDNVDSEYSKTTIYPSQTQILTPEQSYESTLTRKLVDSK</sequence>
<evidence type="ECO:0000313" key="13">
    <source>
        <dbReference type="Proteomes" id="UP000001997"/>
    </source>
</evidence>
<dbReference type="SMART" id="SM00355">
    <property type="entry name" value="ZnF_C2H2"/>
    <property type="match status" value="2"/>
</dbReference>
<dbReference type="InterPro" id="IPR036236">
    <property type="entry name" value="Znf_C2H2_sf"/>
</dbReference>
<evidence type="ECO:0000259" key="11">
    <source>
        <dbReference type="PROSITE" id="PS50157"/>
    </source>
</evidence>
<dbReference type="InParanoid" id="A5DQ55"/>
<dbReference type="RefSeq" id="XP_001482386.2">
    <property type="nucleotide sequence ID" value="XM_001482336.1"/>
</dbReference>
<feature type="compositionally biased region" description="Low complexity" evidence="10">
    <location>
        <begin position="319"/>
        <end position="332"/>
    </location>
</feature>
<keyword evidence="13" id="KW-1185">Reference proteome</keyword>
<reference evidence="12 13" key="1">
    <citation type="journal article" date="2009" name="Nature">
        <title>Evolution of pathogenicity and sexual reproduction in eight Candida genomes.</title>
        <authorList>
            <person name="Butler G."/>
            <person name="Rasmussen M.D."/>
            <person name="Lin M.F."/>
            <person name="Santos M.A."/>
            <person name="Sakthikumar S."/>
            <person name="Munro C.A."/>
            <person name="Rheinbay E."/>
            <person name="Grabherr M."/>
            <person name="Forche A."/>
            <person name="Reedy J.L."/>
            <person name="Agrafioti I."/>
            <person name="Arnaud M.B."/>
            <person name="Bates S."/>
            <person name="Brown A.J."/>
            <person name="Brunke S."/>
            <person name="Costanzo M.C."/>
            <person name="Fitzpatrick D.A."/>
            <person name="de Groot P.W."/>
            <person name="Harris D."/>
            <person name="Hoyer L.L."/>
            <person name="Hube B."/>
            <person name="Klis F.M."/>
            <person name="Kodira C."/>
            <person name="Lennard N."/>
            <person name="Logue M.E."/>
            <person name="Martin R."/>
            <person name="Neiman A.M."/>
            <person name="Nikolaou E."/>
            <person name="Quail M.A."/>
            <person name="Quinn J."/>
            <person name="Santos M.C."/>
            <person name="Schmitzberger F.F."/>
            <person name="Sherlock G."/>
            <person name="Shah P."/>
            <person name="Silverstein K.A."/>
            <person name="Skrzypek M.S."/>
            <person name="Soll D."/>
            <person name="Staggs R."/>
            <person name="Stansfield I."/>
            <person name="Stumpf M.P."/>
            <person name="Sudbery P.E."/>
            <person name="Srikantha T."/>
            <person name="Zeng Q."/>
            <person name="Berman J."/>
            <person name="Berriman M."/>
            <person name="Heitman J."/>
            <person name="Gow N.A."/>
            <person name="Lorenz M.C."/>
            <person name="Birren B.W."/>
            <person name="Kellis M."/>
            <person name="Cuomo C.A."/>
        </authorList>
    </citation>
    <scope>NUCLEOTIDE SEQUENCE [LARGE SCALE GENOMIC DNA]</scope>
    <source>
        <strain evidence="13">ATCC 6260 / CBS 566 / DSM 6381 / JCM 1539 / NBRC 10279 / NRRL Y-324</strain>
    </source>
</reference>